<dbReference type="GO" id="GO:0016818">
    <property type="term" value="F:hydrolase activity, acting on acid anhydrides, in phosphorus-containing anhydrides"/>
    <property type="evidence" value="ECO:0007669"/>
    <property type="project" value="InterPro"/>
</dbReference>
<dbReference type="PANTHER" id="PTHR11472">
    <property type="entry name" value="DNA REPAIR DEAD HELICASE RAD3/XP-D SUBFAMILY MEMBER"/>
    <property type="match status" value="1"/>
</dbReference>
<keyword evidence="8 21" id="KW-0347">Helicase</keyword>
<dbReference type="GO" id="GO:0070182">
    <property type="term" value="F:DNA polymerase binding"/>
    <property type="evidence" value="ECO:0007669"/>
    <property type="project" value="TreeGrafter"/>
</dbReference>
<keyword evidence="12" id="KW-0238">DNA-binding</keyword>
<dbReference type="GO" id="GO:0005634">
    <property type="term" value="C:nucleus"/>
    <property type="evidence" value="ECO:0007669"/>
    <property type="project" value="UniProtKB-SubCell"/>
</dbReference>
<evidence type="ECO:0000256" key="17">
    <source>
        <dbReference type="ARBA" id="ARBA00073810"/>
    </source>
</evidence>
<evidence type="ECO:0000259" key="20">
    <source>
        <dbReference type="PROSITE" id="PS51193"/>
    </source>
</evidence>
<evidence type="ECO:0000256" key="9">
    <source>
        <dbReference type="ARBA" id="ARBA00022840"/>
    </source>
</evidence>
<organism evidence="21 22">
    <name type="scientific">Ostreococcus tauri</name>
    <name type="common">Marine green alga</name>
    <dbReference type="NCBI Taxonomy" id="70448"/>
    <lineage>
        <taxon>Eukaryota</taxon>
        <taxon>Viridiplantae</taxon>
        <taxon>Chlorophyta</taxon>
        <taxon>Mamiellophyceae</taxon>
        <taxon>Mamiellales</taxon>
        <taxon>Bathycoccaceae</taxon>
        <taxon>Ostreococcus</taxon>
    </lineage>
</organism>
<dbReference type="NCBIfam" id="TIGR00604">
    <property type="entry name" value="rad3"/>
    <property type="match status" value="1"/>
</dbReference>
<dbReference type="OMA" id="NCATIVA"/>
<keyword evidence="18" id="KW-0863">Zinc-finger</keyword>
<evidence type="ECO:0000256" key="16">
    <source>
        <dbReference type="ARBA" id="ARBA00049360"/>
    </source>
</evidence>
<keyword evidence="6" id="KW-0227">DNA damage</keyword>
<comment type="caution">
    <text evidence="21">The sequence shown here is derived from an EMBL/GenBank/DDBJ whole genome shotgun (WGS) entry which is preliminary data.</text>
</comment>
<evidence type="ECO:0000256" key="18">
    <source>
        <dbReference type="PROSITE-ProRule" id="PRU00175"/>
    </source>
</evidence>
<evidence type="ECO:0000256" key="4">
    <source>
        <dbReference type="ARBA" id="ARBA00022723"/>
    </source>
</evidence>
<reference evidence="22" key="1">
    <citation type="journal article" date="2006" name="Proc. Natl. Acad. Sci. U.S.A.">
        <title>Genome analysis of the smallest free-living eukaryote Ostreococcus tauri unveils many unique features.</title>
        <authorList>
            <person name="Derelle E."/>
            <person name="Ferraz C."/>
            <person name="Rombauts S."/>
            <person name="Rouze P."/>
            <person name="Worden A.Z."/>
            <person name="Robbens S."/>
            <person name="Partensky F."/>
            <person name="Degroeve S."/>
            <person name="Echeynie S."/>
            <person name="Cooke R."/>
            <person name="Saeys Y."/>
            <person name="Wuyts J."/>
            <person name="Jabbari K."/>
            <person name="Bowler C."/>
            <person name="Panaud O."/>
            <person name="Piegu B."/>
            <person name="Ball S.G."/>
            <person name="Ral J.-P."/>
            <person name="Bouget F.-Y."/>
            <person name="Piganeau G."/>
            <person name="De Baets B."/>
            <person name="Picard A."/>
            <person name="Delseny M."/>
            <person name="Demaille J."/>
            <person name="Van de Peer Y."/>
            <person name="Moreau H."/>
        </authorList>
    </citation>
    <scope>NUCLEOTIDE SEQUENCE [LARGE SCALE GENOMIC DNA]</scope>
    <source>
        <strain evidence="22">OTTH 0595 / CCAP 157/2 / RCC745</strain>
    </source>
</reference>
<dbReference type="GO" id="GO:0005524">
    <property type="term" value="F:ATP binding"/>
    <property type="evidence" value="ECO:0007669"/>
    <property type="project" value="UniProtKB-KW"/>
</dbReference>
<dbReference type="SMART" id="SM00491">
    <property type="entry name" value="HELICc2"/>
    <property type="match status" value="1"/>
</dbReference>
<feature type="domain" description="RING-type" evidence="19">
    <location>
        <begin position="993"/>
        <end position="1035"/>
    </location>
</feature>
<dbReference type="RefSeq" id="XP_003083573.1">
    <property type="nucleotide sequence ID" value="XM_003083525.1"/>
</dbReference>
<dbReference type="GO" id="GO:0003677">
    <property type="term" value="F:DNA binding"/>
    <property type="evidence" value="ECO:0007669"/>
    <property type="project" value="UniProtKB-KW"/>
</dbReference>
<evidence type="ECO:0000256" key="7">
    <source>
        <dbReference type="ARBA" id="ARBA00022801"/>
    </source>
</evidence>
<dbReference type="OrthoDB" id="19182at2759"/>
<dbReference type="PROSITE" id="PS51193">
    <property type="entry name" value="HELICASE_ATP_BIND_2"/>
    <property type="match status" value="1"/>
</dbReference>
<keyword evidence="15" id="KW-0539">Nucleus</keyword>
<dbReference type="STRING" id="70448.Q00UC7"/>
<evidence type="ECO:0000256" key="8">
    <source>
        <dbReference type="ARBA" id="ARBA00022806"/>
    </source>
</evidence>
<dbReference type="PANTHER" id="PTHR11472:SF34">
    <property type="entry name" value="REGULATOR OF TELOMERE ELONGATION HELICASE 1"/>
    <property type="match status" value="1"/>
</dbReference>
<dbReference type="SUPFAM" id="SSF52540">
    <property type="entry name" value="P-loop containing nucleoside triphosphate hydrolases"/>
    <property type="match status" value="2"/>
</dbReference>
<dbReference type="GO" id="GO:0006281">
    <property type="term" value="P:DNA repair"/>
    <property type="evidence" value="ECO:0007669"/>
    <property type="project" value="UniProtKB-KW"/>
</dbReference>
<keyword evidence="3" id="KW-0004">4Fe-4S</keyword>
<evidence type="ECO:0000256" key="6">
    <source>
        <dbReference type="ARBA" id="ARBA00022763"/>
    </source>
</evidence>
<dbReference type="Gene3D" id="3.40.50.300">
    <property type="entry name" value="P-loop containing nucleotide triphosphate hydrolases"/>
    <property type="match status" value="2"/>
</dbReference>
<name>Q00UC7_OSTTA</name>
<keyword evidence="10" id="KW-0408">Iron</keyword>
<dbReference type="PROSITE" id="PS00690">
    <property type="entry name" value="DEAH_ATP_HELICASE"/>
    <property type="match status" value="1"/>
</dbReference>
<protein>
    <recommendedName>
        <fullName evidence="17">Regulator of telomere elongation helicase 1 homolog</fullName>
    </recommendedName>
</protein>
<evidence type="ECO:0000256" key="12">
    <source>
        <dbReference type="ARBA" id="ARBA00023125"/>
    </source>
</evidence>
<dbReference type="FunCoup" id="Q00UC7">
    <property type="interactions" value="1328"/>
</dbReference>
<dbReference type="InterPro" id="IPR006555">
    <property type="entry name" value="ATP-dep_Helicase_C"/>
</dbReference>
<dbReference type="InterPro" id="IPR006554">
    <property type="entry name" value="Helicase-like_DEXD_c2"/>
</dbReference>
<keyword evidence="7" id="KW-0378">Hydrolase</keyword>
<evidence type="ECO:0000256" key="5">
    <source>
        <dbReference type="ARBA" id="ARBA00022741"/>
    </source>
</evidence>
<evidence type="ECO:0000256" key="15">
    <source>
        <dbReference type="ARBA" id="ARBA00023242"/>
    </source>
</evidence>
<dbReference type="KEGG" id="ota:OT_ostta16g01200"/>
<dbReference type="Pfam" id="PF23109">
    <property type="entry name" value="ARCH_RTEL1"/>
    <property type="match status" value="1"/>
</dbReference>
<reference evidence="21 22" key="2">
    <citation type="journal article" date="2014" name="BMC Genomics">
        <title>An improved genome of the model marine alga Ostreococcus tauri unfolds by assessing Illumina de novo assemblies.</title>
        <authorList>
            <person name="Blanc-Mathieu R."/>
            <person name="Verhelst B."/>
            <person name="Derelle E."/>
            <person name="Rombauts S."/>
            <person name="Bouget F.Y."/>
            <person name="Carre I."/>
            <person name="Chateau A."/>
            <person name="Eyre-Walker A."/>
            <person name="Grimsley N."/>
            <person name="Moreau H."/>
            <person name="Piegu B."/>
            <person name="Rivals E."/>
            <person name="Schackwitz W."/>
            <person name="Van de Peer Y."/>
            <person name="Piganeau G."/>
        </authorList>
    </citation>
    <scope>NUCLEOTIDE SEQUENCE [LARGE SCALE GENOMIC DNA]</scope>
    <source>
        <strain evidence="22">OTTH 0595 / CCAP 157/2 / RCC745</strain>
    </source>
</reference>
<dbReference type="Proteomes" id="UP000009170">
    <property type="component" value="Unassembled WGS sequence"/>
</dbReference>
<dbReference type="Pfam" id="PF06733">
    <property type="entry name" value="DEAD_2"/>
    <property type="match status" value="1"/>
</dbReference>
<dbReference type="InterPro" id="IPR014013">
    <property type="entry name" value="Helic_SF1/SF2_ATP-bd_DinG/Rad3"/>
</dbReference>
<dbReference type="SUPFAM" id="SSF57850">
    <property type="entry name" value="RING/U-box"/>
    <property type="match status" value="1"/>
</dbReference>
<dbReference type="GO" id="GO:0090657">
    <property type="term" value="P:telomeric loop disassembly"/>
    <property type="evidence" value="ECO:0007669"/>
    <property type="project" value="TreeGrafter"/>
</dbReference>
<proteinExistence type="inferred from homology"/>
<dbReference type="InParanoid" id="Q00UC7"/>
<keyword evidence="18" id="KW-0862">Zinc</keyword>
<keyword evidence="9" id="KW-0067">ATP-binding</keyword>
<dbReference type="InterPro" id="IPR057498">
    <property type="entry name" value="Rtel1_ARCH"/>
</dbReference>
<dbReference type="InterPro" id="IPR001841">
    <property type="entry name" value="Znf_RING"/>
</dbReference>
<evidence type="ECO:0000256" key="3">
    <source>
        <dbReference type="ARBA" id="ARBA00022485"/>
    </source>
</evidence>
<keyword evidence="14" id="KW-0413">Isomerase</keyword>
<evidence type="ECO:0000313" key="22">
    <source>
        <dbReference type="Proteomes" id="UP000009170"/>
    </source>
</evidence>
<evidence type="ECO:0000256" key="11">
    <source>
        <dbReference type="ARBA" id="ARBA00023014"/>
    </source>
</evidence>
<keyword evidence="22" id="KW-1185">Reference proteome</keyword>
<keyword evidence="5" id="KW-0547">Nucleotide-binding</keyword>
<gene>
    <name evidence="21" type="ORF">OT_ostta16g01200</name>
</gene>
<evidence type="ECO:0000256" key="2">
    <source>
        <dbReference type="ARBA" id="ARBA00009146"/>
    </source>
</evidence>
<comment type="subcellular location">
    <subcellularLocation>
        <location evidence="1">Nucleus</location>
    </subcellularLocation>
</comment>
<dbReference type="InterPro" id="IPR013020">
    <property type="entry name" value="Rad3/Chl1-like"/>
</dbReference>
<dbReference type="InterPro" id="IPR027417">
    <property type="entry name" value="P-loop_NTPase"/>
</dbReference>
<dbReference type="InterPro" id="IPR002464">
    <property type="entry name" value="DNA/RNA_helicase_DEAH_CS"/>
</dbReference>
<comment type="similarity">
    <text evidence="2">Belongs to the helicase family. RAD3/XPD subfamily.</text>
</comment>
<dbReference type="InterPro" id="IPR045028">
    <property type="entry name" value="DinG/Rad3-like"/>
</dbReference>
<accession>Q00UC7</accession>
<evidence type="ECO:0000256" key="1">
    <source>
        <dbReference type="ARBA" id="ARBA00004123"/>
    </source>
</evidence>
<dbReference type="PROSITE" id="PS50089">
    <property type="entry name" value="ZF_RING_2"/>
    <property type="match status" value="1"/>
</dbReference>
<keyword evidence="4" id="KW-0479">Metal-binding</keyword>
<dbReference type="CDD" id="cd18788">
    <property type="entry name" value="SF2_C_XPD"/>
    <property type="match status" value="1"/>
</dbReference>
<dbReference type="GO" id="GO:1904430">
    <property type="term" value="P:negative regulation of t-circle formation"/>
    <property type="evidence" value="ECO:0007669"/>
    <property type="project" value="TreeGrafter"/>
</dbReference>
<dbReference type="GO" id="GO:0010569">
    <property type="term" value="P:regulation of double-strand break repair via homologous recombination"/>
    <property type="evidence" value="ECO:0007669"/>
    <property type="project" value="TreeGrafter"/>
</dbReference>
<evidence type="ECO:0000313" key="21">
    <source>
        <dbReference type="EMBL" id="CAL58122.1"/>
    </source>
</evidence>
<comment type="catalytic activity">
    <reaction evidence="16">
        <text>ATP + H2O = ADP + phosphate + H(+)</text>
        <dbReference type="Rhea" id="RHEA:13065"/>
        <dbReference type="ChEBI" id="CHEBI:15377"/>
        <dbReference type="ChEBI" id="CHEBI:15378"/>
        <dbReference type="ChEBI" id="CHEBI:30616"/>
        <dbReference type="ChEBI" id="CHEBI:43474"/>
        <dbReference type="ChEBI" id="CHEBI:456216"/>
    </reaction>
</comment>
<dbReference type="GO" id="GO:0051539">
    <property type="term" value="F:4 iron, 4 sulfur cluster binding"/>
    <property type="evidence" value="ECO:0007669"/>
    <property type="project" value="UniProtKB-KW"/>
</dbReference>
<sequence>MPDYAFACVDATGANRKFTVSFPYDAYDAQIVFIERALEAMCRKQSALLESPTGTGKTLCLLSAALAYARNEGRAKKRRARAREKASTSETVTEEFVDAEVRRERERAPTIVYATRTHSQVRQVLGELKVLDSNTRATTLASRKHACAREDVRALVGDAQNNRCSKLVAERKCGAKNVLDMSLNRKGIGEKFDVFEGGVRDIEDLVIAAQKSRGPCPFYLSRTKCADAEIIFMPYNYLLNDTVRRGLDIVWEDAVVIVDEAHNLESSAADSMSYSLTAAKLAKAIQETNSAWETKLTVDDNDEEGVLRDDQKELFKRGMGEEASAFGSNDVLELGRTLLQLEEVLDGVCREASTKSGKSGTLGECVEDGAFIYNLLERVGITQFTYQRAVTIMKGAAKMVQLGSDFMEAATGTHKETPLTEIANFIERLFTKRADQYFVTRVGPDTDNFKTSQRQRQGPTLSYWCFFPGLCLKELIEKNVGSFLLASGTLSPMESFSSELAMEFPVRLENPHVIQRNQIWGGVLTHGPGGNVLNSSFRFRDTDNYKKEIGSVILSTAKIVPDGLLVFFPSYGVMNSCIDHWRFVEGGLWAGIEASKTCFIEPSNSEEFQECYKRYNEALNDGTRRGAIFFAVCRGKVSEGIDFADKACRGVILTGIPYAGAKDPLVMHKRSFLDKRRANDGESYSGNEWYSQTAMRAVNQALGRAIRHKNDFGAVILADERFANENARNQLSLWLRPSIQVHSVFNSVVSGLRDFFQSNVGSVASAKPAPAKFVDIAVVKAKAKADTMARKEKSKASIASLVRQFSKDQGDDEDEEARKKFMLVSKRTVPLQAKKLDLFGAAREKQTREAQRKSPLLMQLARSRGEETDNVGQVIDDENAELPSEERTKLFMRRAKLELSRDAYNELVSHIDKVNTDEFDIRDLLRVASRVLKAPENPKGLYALFGEFVPSSHKPIYEKHRQALIERQEKVKAQKIAAGGPSQLVVVAPPNACVVCSHPCDKPFFASACKHVACYKCWLDKVVKPRGPGVCPSCSAEVLKRHLEKKFF</sequence>
<dbReference type="Pfam" id="PF13307">
    <property type="entry name" value="Helicase_C_2"/>
    <property type="match status" value="1"/>
</dbReference>
<feature type="domain" description="Helicase ATP-binding" evidence="20">
    <location>
        <begin position="16"/>
        <end position="317"/>
    </location>
</feature>
<dbReference type="FunFam" id="3.40.50.300:FF:000431">
    <property type="entry name" value="Regulator of telomere elongation helicase 1"/>
    <property type="match status" value="1"/>
</dbReference>
<dbReference type="GO" id="GO:0045910">
    <property type="term" value="P:negative regulation of DNA recombination"/>
    <property type="evidence" value="ECO:0007669"/>
    <property type="project" value="TreeGrafter"/>
</dbReference>
<evidence type="ECO:0000256" key="13">
    <source>
        <dbReference type="ARBA" id="ARBA00023204"/>
    </source>
</evidence>
<dbReference type="GO" id="GO:0008270">
    <property type="term" value="F:zinc ion binding"/>
    <property type="evidence" value="ECO:0007669"/>
    <property type="project" value="UniProtKB-KW"/>
</dbReference>
<dbReference type="InterPro" id="IPR010614">
    <property type="entry name" value="RAD3-like_helicase_DEAD"/>
</dbReference>
<keyword evidence="11" id="KW-0411">Iron-sulfur</keyword>
<evidence type="ECO:0000256" key="14">
    <source>
        <dbReference type="ARBA" id="ARBA00023235"/>
    </source>
</evidence>
<keyword evidence="13" id="KW-0234">DNA repair</keyword>
<dbReference type="AlphaFoldDB" id="Q00UC7"/>
<evidence type="ECO:0000256" key="10">
    <source>
        <dbReference type="ARBA" id="ARBA00023004"/>
    </source>
</evidence>
<dbReference type="GeneID" id="9830947"/>
<dbReference type="GO" id="GO:0003678">
    <property type="term" value="F:DNA helicase activity"/>
    <property type="evidence" value="ECO:0007669"/>
    <property type="project" value="InterPro"/>
</dbReference>
<dbReference type="EMBL" id="CAID01000016">
    <property type="protein sequence ID" value="CAL58122.1"/>
    <property type="molecule type" value="Genomic_DNA"/>
</dbReference>
<dbReference type="SMART" id="SM00488">
    <property type="entry name" value="DEXDc2"/>
    <property type="match status" value="1"/>
</dbReference>
<evidence type="ECO:0000259" key="19">
    <source>
        <dbReference type="PROSITE" id="PS50089"/>
    </source>
</evidence>